<feature type="compositionally biased region" description="Basic and acidic residues" evidence="13">
    <location>
        <begin position="410"/>
        <end position="419"/>
    </location>
</feature>
<dbReference type="InterPro" id="IPR011992">
    <property type="entry name" value="EF-hand-dom_pair"/>
</dbReference>
<evidence type="ECO:0000256" key="6">
    <source>
        <dbReference type="ARBA" id="ARBA00022794"/>
    </source>
</evidence>
<proteinExistence type="inferred from homology"/>
<dbReference type="InterPro" id="IPR006594">
    <property type="entry name" value="LisH"/>
</dbReference>
<evidence type="ECO:0000256" key="11">
    <source>
        <dbReference type="ARBA" id="ARBA00046076"/>
    </source>
</evidence>
<keyword evidence="5" id="KW-0597">Phosphoprotein</keyword>
<evidence type="ECO:0000256" key="13">
    <source>
        <dbReference type="SAM" id="MobiDB-lite"/>
    </source>
</evidence>
<evidence type="ECO:0000256" key="3">
    <source>
        <dbReference type="ARBA" id="ARBA00005385"/>
    </source>
</evidence>
<feature type="compositionally biased region" description="Acidic residues" evidence="13">
    <location>
        <begin position="330"/>
        <end position="342"/>
    </location>
</feature>
<evidence type="ECO:0000256" key="2">
    <source>
        <dbReference type="ARBA" id="ARBA00004300"/>
    </source>
</evidence>
<evidence type="ECO:0000256" key="9">
    <source>
        <dbReference type="ARBA" id="ARBA00041026"/>
    </source>
</evidence>
<evidence type="ECO:0000256" key="12">
    <source>
        <dbReference type="ARBA" id="ARBA00046373"/>
    </source>
</evidence>
<feature type="region of interest" description="Disordered" evidence="13">
    <location>
        <begin position="274"/>
        <end position="435"/>
    </location>
</feature>
<dbReference type="PANTHER" id="PTHR15431">
    <property type="entry name" value="FGFR1 ONCOGENE PARTNER/LISH DOMAIN-CONTAINING PROTEIN"/>
    <property type="match status" value="1"/>
</dbReference>
<dbReference type="GO" id="GO:0030030">
    <property type="term" value="P:cell projection organization"/>
    <property type="evidence" value="ECO:0007669"/>
    <property type="project" value="UniProtKB-KW"/>
</dbReference>
<comment type="function">
    <text evidence="11">Required for anchoring microtubules to the centrosomes. Required for ciliation.</text>
</comment>
<keyword evidence="4" id="KW-0963">Cytoplasm</keyword>
<dbReference type="AlphaFoldDB" id="A0ABD1J7U7"/>
<evidence type="ECO:0000256" key="10">
    <source>
        <dbReference type="ARBA" id="ARBA00042293"/>
    </source>
</evidence>
<dbReference type="Pfam" id="PF09398">
    <property type="entry name" value="FOP_dimer"/>
    <property type="match status" value="1"/>
</dbReference>
<comment type="caution">
    <text evidence="15">The sequence shown here is derived from an EMBL/GenBank/DDBJ whole genome shotgun (WGS) entry which is preliminary data.</text>
</comment>
<name>A0ABD1J7U7_9TELE</name>
<dbReference type="Proteomes" id="UP001591681">
    <property type="component" value="Unassembled WGS sequence"/>
</dbReference>
<gene>
    <name evidence="15" type="ORF">ACEWY4_021919</name>
</gene>
<evidence type="ECO:0000313" key="16">
    <source>
        <dbReference type="Proteomes" id="UP001591681"/>
    </source>
</evidence>
<dbReference type="Gene3D" id="1.20.960.40">
    <property type="match status" value="1"/>
</dbReference>
<keyword evidence="8" id="KW-0966">Cell projection</keyword>
<protein>
    <recommendedName>
        <fullName evidence="9">Centrosomal protein 43</fullName>
    </recommendedName>
    <alternativeName>
        <fullName evidence="10">FGFR1 oncogene partner</fullName>
    </alternativeName>
</protein>
<dbReference type="GO" id="GO:0005813">
    <property type="term" value="C:centrosome"/>
    <property type="evidence" value="ECO:0007669"/>
    <property type="project" value="UniProtKB-SubCell"/>
</dbReference>
<evidence type="ECO:0000259" key="14">
    <source>
        <dbReference type="Pfam" id="PF09398"/>
    </source>
</evidence>
<dbReference type="SUPFAM" id="SSF47473">
    <property type="entry name" value="EF-hand"/>
    <property type="match status" value="1"/>
</dbReference>
<comment type="subunit">
    <text evidence="12">Homodimer. Part of a ternary complex that contains CEP350, CEP43 and MAPRE1. Interacts directly with CEP350 and MAPRE1. Interacts with CEP19. Interacts (via N-terminus) with CEP350 (via C-terminus).</text>
</comment>
<dbReference type="InterPro" id="IPR018993">
    <property type="entry name" value="FOP_dimerisation-dom_N"/>
</dbReference>
<sequence length="462" mass="51042">MSATEEDTELRDLLIQNLENSGVLNKIKAELRAAVFVALEEQEKQEKAPLENECLKKCLNTKDGRLAASLISDFLQVYNLDFTLAVFQPEVNSSVDGRESVCRDLGVHDGDINRSSAVLLEVIRRGRHRDKSHPTTNEGERVSQMAKELSPRQIAEARKKFDAHSKEKAVKPEDLTAVFVDLCPAFSRSMLECYVKDELAARDKDSSSMVEFQEFLGMLKRFFMQCRSVVMSDAGDTPTSALRGVEDRVSSQPLSRFQVLSDAGDSLLSAVRGLDDRINNPSPSRIPRFKGQTGVSLEDSDTQVSEVRSQAGSAGVADGLGSQLRKTAEPGEEDDEEGDSFFDDPLPKPQKTYGSRVSSVERSVSERSSSQRDKHRSAGSEGRRAGGAVSDLPHRNEDRNDEEVNYDDDFNSHRSENSRSEISIGEEIEEGSLDFSDKLDSTLDVSVSQLSEAAADYLEDVS</sequence>
<keyword evidence="16" id="KW-1185">Reference proteome</keyword>
<organism evidence="15 16">
    <name type="scientific">Coilia grayii</name>
    <name type="common">Gray's grenadier anchovy</name>
    <dbReference type="NCBI Taxonomy" id="363190"/>
    <lineage>
        <taxon>Eukaryota</taxon>
        <taxon>Metazoa</taxon>
        <taxon>Chordata</taxon>
        <taxon>Craniata</taxon>
        <taxon>Vertebrata</taxon>
        <taxon>Euteleostomi</taxon>
        <taxon>Actinopterygii</taxon>
        <taxon>Neopterygii</taxon>
        <taxon>Teleostei</taxon>
        <taxon>Clupei</taxon>
        <taxon>Clupeiformes</taxon>
        <taxon>Clupeoidei</taxon>
        <taxon>Engraulidae</taxon>
        <taxon>Coilinae</taxon>
        <taxon>Coilia</taxon>
    </lineage>
</organism>
<accession>A0ABD1J7U7</accession>
<feature type="compositionally biased region" description="Polar residues" evidence="13">
    <location>
        <begin position="302"/>
        <end position="312"/>
    </location>
</feature>
<evidence type="ECO:0000256" key="4">
    <source>
        <dbReference type="ARBA" id="ARBA00022490"/>
    </source>
</evidence>
<dbReference type="EMBL" id="JBHFQA010000019">
    <property type="protein sequence ID" value="KAL2082101.1"/>
    <property type="molecule type" value="Genomic_DNA"/>
</dbReference>
<reference evidence="15 16" key="1">
    <citation type="submission" date="2024-09" db="EMBL/GenBank/DDBJ databases">
        <title>A chromosome-level genome assembly of Gray's grenadier anchovy, Coilia grayii.</title>
        <authorList>
            <person name="Fu Z."/>
        </authorList>
    </citation>
    <scope>NUCLEOTIDE SEQUENCE [LARGE SCALE GENOMIC DNA]</scope>
    <source>
        <strain evidence="15">G4</strain>
        <tissue evidence="15">Muscle</tissue>
    </source>
</reference>
<evidence type="ECO:0000256" key="8">
    <source>
        <dbReference type="ARBA" id="ARBA00023273"/>
    </source>
</evidence>
<feature type="compositionally biased region" description="Acidic residues" evidence="13">
    <location>
        <begin position="399"/>
        <end position="409"/>
    </location>
</feature>
<evidence type="ECO:0000256" key="5">
    <source>
        <dbReference type="ARBA" id="ARBA00022553"/>
    </source>
</evidence>
<dbReference type="PROSITE" id="PS50896">
    <property type="entry name" value="LISH"/>
    <property type="match status" value="1"/>
</dbReference>
<evidence type="ECO:0000256" key="1">
    <source>
        <dbReference type="ARBA" id="ARBA00004120"/>
    </source>
</evidence>
<comment type="subcellular location">
    <subcellularLocation>
        <location evidence="1">Cytoplasm</location>
        <location evidence="1">Cytoskeleton</location>
        <location evidence="1">Cilium basal body</location>
    </subcellularLocation>
    <subcellularLocation>
        <location evidence="2">Cytoplasm</location>
        <location evidence="2">Cytoskeleton</location>
        <location evidence="2">Microtubule organizing center</location>
        <location evidence="2">Centrosome</location>
    </subcellularLocation>
</comment>
<dbReference type="PANTHER" id="PTHR15431:SF9">
    <property type="entry name" value="CENTROSOMAL PROTEIN 43"/>
    <property type="match status" value="1"/>
</dbReference>
<evidence type="ECO:0000313" key="15">
    <source>
        <dbReference type="EMBL" id="KAL2082101.1"/>
    </source>
</evidence>
<keyword evidence="7" id="KW-0206">Cytoskeleton</keyword>
<evidence type="ECO:0000256" key="7">
    <source>
        <dbReference type="ARBA" id="ARBA00023212"/>
    </source>
</evidence>
<keyword evidence="6" id="KW-0970">Cilium biogenesis/degradation</keyword>
<feature type="domain" description="FGFR1 oncogene partner (FOP) N-terminal dimerisation" evidence="14">
    <location>
        <begin position="47"/>
        <end position="125"/>
    </location>
</feature>
<comment type="similarity">
    <text evidence="3">Belongs to the CEP43 family.</text>
</comment>
<feature type="compositionally biased region" description="Basic and acidic residues" evidence="13">
    <location>
        <begin position="363"/>
        <end position="384"/>
    </location>
</feature>